<organism evidence="5 6">
    <name type="scientific">Gordonia phage Archimedes</name>
    <dbReference type="NCBI Taxonomy" id="2759389"/>
    <lineage>
        <taxon>Viruses</taxon>
        <taxon>Duplodnaviria</taxon>
        <taxon>Heunggongvirae</taxon>
        <taxon>Uroviricota</taxon>
        <taxon>Caudoviricetes</taxon>
        <taxon>Archimedesvirus</taxon>
        <taxon>Archimedesvirus archimedes</taxon>
    </lineage>
</organism>
<dbReference type="NCBIfam" id="TIGR01554">
    <property type="entry name" value="major_cap_HK97"/>
    <property type="match status" value="1"/>
</dbReference>
<proteinExistence type="predicted"/>
<dbReference type="Gene3D" id="3.30.2320.10">
    <property type="entry name" value="hypothetical protein PF0899 domain"/>
    <property type="match status" value="1"/>
</dbReference>
<reference evidence="5 6" key="1">
    <citation type="submission" date="2020-07" db="EMBL/GenBank/DDBJ databases">
        <authorList>
            <person name="Buterbaugh K.M."/>
            <person name="Dean A.J."/>
            <person name="Durmis N.D."/>
            <person name="Gonzalez I.M."/>
            <person name="Kowalski E.M."/>
            <person name="Mundorff O.G."/>
            <person name="Vimal D."/>
            <person name="Chamarti P.R."/>
            <person name="Xu J."/>
            <person name="Butela K.A."/>
            <person name="Garlena R.A."/>
            <person name="Russell D.A."/>
            <person name="Pope W.H."/>
            <person name="Jacobs-Sera D."/>
            <person name="Hatfull G.F."/>
        </authorList>
    </citation>
    <scope>NUCLEOTIDE SEQUENCE [LARGE SCALE GENOMIC DNA]</scope>
</reference>
<evidence type="ECO:0000256" key="2">
    <source>
        <dbReference type="ARBA" id="ARBA00022844"/>
    </source>
</evidence>
<dbReference type="InterPro" id="IPR054612">
    <property type="entry name" value="Phage_capsid-like_C"/>
</dbReference>
<dbReference type="Gene3D" id="3.30.2400.10">
    <property type="entry name" value="Major capsid protein gp5"/>
    <property type="match status" value="1"/>
</dbReference>
<dbReference type="SUPFAM" id="SSF56563">
    <property type="entry name" value="Major capsid protein gp5"/>
    <property type="match status" value="1"/>
</dbReference>
<feature type="region of interest" description="Disordered" evidence="3">
    <location>
        <begin position="65"/>
        <end position="91"/>
    </location>
</feature>
<sequence length="430" mass="45876">MDKWLKQRAELLGSAKSLIDQRQKENAELTDGDRGRLKEWADEIETLDGKIEAAKNDASLVDKFKAFQPGPDAPGEKSGEKGGEKDNRPAPTLGAHVIKSIFEPHGASLKSNPGTSLFAPEYGAEAEKAAATQVVGGWEDPGEGPILTQYDRAIIRRLKRERPVIADLLGAGRIGNGTNAVSYLLENPLVEGGFGNVAEGGAKPQISFGLPSWETDAARKIAGHIKFSDEFIADLAFIKTEIDERLLYLLAMREEAQLLNGDGTGQNILGLLNRSGVQVEASASSADDADTIFRAMTKIATATELSADGLVIHPLDYQKFRLSKDANGQYFGGGFFEGQYGNGGGIAAQPPLWGLRTVVTPAVPVGSPLVGAFKQAATLYRKGGVQVDATNSHVDDFTNNLVTVRVEERVALAVRQPAGIVKVTLSTATP</sequence>
<dbReference type="Proteomes" id="UP000516653">
    <property type="component" value="Segment"/>
</dbReference>
<gene>
    <name evidence="5" type="primary">4</name>
    <name evidence="5" type="ORF">SEA_ARCHIMEDES_4</name>
</gene>
<dbReference type="GeneID" id="63742932"/>
<keyword evidence="6" id="KW-1185">Reference proteome</keyword>
<dbReference type="EMBL" id="MT771339">
    <property type="protein sequence ID" value="QOC55704.1"/>
    <property type="molecule type" value="Genomic_DNA"/>
</dbReference>
<feature type="compositionally biased region" description="Basic and acidic residues" evidence="3">
    <location>
        <begin position="74"/>
        <end position="88"/>
    </location>
</feature>
<evidence type="ECO:0000313" key="6">
    <source>
        <dbReference type="Proteomes" id="UP000516653"/>
    </source>
</evidence>
<evidence type="ECO:0000256" key="1">
    <source>
        <dbReference type="ARBA" id="ARBA00004328"/>
    </source>
</evidence>
<keyword evidence="2" id="KW-0946">Virion</keyword>
<dbReference type="RefSeq" id="YP_010049613.1">
    <property type="nucleotide sequence ID" value="NC_054392.1"/>
</dbReference>
<dbReference type="Pfam" id="PF05065">
    <property type="entry name" value="Phage_capsid"/>
    <property type="match status" value="1"/>
</dbReference>
<dbReference type="GO" id="GO:0044423">
    <property type="term" value="C:virion component"/>
    <property type="evidence" value="ECO:0007669"/>
    <property type="project" value="UniProtKB-KW"/>
</dbReference>
<evidence type="ECO:0000313" key="5">
    <source>
        <dbReference type="EMBL" id="QOC55704.1"/>
    </source>
</evidence>
<dbReference type="InterPro" id="IPR024455">
    <property type="entry name" value="Phage_capsid"/>
</dbReference>
<comment type="subcellular location">
    <subcellularLocation>
        <location evidence="1">Virion</location>
    </subcellularLocation>
</comment>
<name>A0A7L7SP30_9CAUD</name>
<dbReference type="KEGG" id="vg:63742932"/>
<evidence type="ECO:0000256" key="3">
    <source>
        <dbReference type="SAM" id="MobiDB-lite"/>
    </source>
</evidence>
<protein>
    <submittedName>
        <fullName evidence="5">Major capsid protein</fullName>
    </submittedName>
</protein>
<accession>A0A7L7SP30</accession>
<evidence type="ECO:0000259" key="4">
    <source>
        <dbReference type="Pfam" id="PF05065"/>
    </source>
</evidence>
<feature type="domain" description="Phage capsid-like C-terminal" evidence="4">
    <location>
        <begin position="148"/>
        <end position="424"/>
    </location>
</feature>